<name>A0A7S4KDR5_9EUKA</name>
<dbReference type="GO" id="GO:0071013">
    <property type="term" value="C:catalytic step 2 spliceosome"/>
    <property type="evidence" value="ECO:0007669"/>
    <property type="project" value="TreeGrafter"/>
</dbReference>
<dbReference type="InterPro" id="IPR029000">
    <property type="entry name" value="Cyclophilin-like_dom_sf"/>
</dbReference>
<dbReference type="Pfam" id="PF00160">
    <property type="entry name" value="Pro_isomerase"/>
    <property type="match status" value="1"/>
</dbReference>
<dbReference type="PANTHER" id="PTHR45625">
    <property type="entry name" value="PEPTIDYL-PROLYL CIS-TRANS ISOMERASE-RELATED"/>
    <property type="match status" value="1"/>
</dbReference>
<gene>
    <name evidence="5" type="ORF">NAES01612_LOCUS5547</name>
</gene>
<evidence type="ECO:0000256" key="2">
    <source>
        <dbReference type="ARBA" id="ARBA00023242"/>
    </source>
</evidence>
<accession>A0A7S4KDR5</accession>
<dbReference type="EMBL" id="HBKR01008379">
    <property type="protein sequence ID" value="CAE2291790.1"/>
    <property type="molecule type" value="Transcribed_RNA"/>
</dbReference>
<dbReference type="InterPro" id="IPR002130">
    <property type="entry name" value="Cyclophilin-type_PPIase_dom"/>
</dbReference>
<keyword evidence="3" id="KW-0732">Signal</keyword>
<dbReference type="PANTHER" id="PTHR45625:SF6">
    <property type="entry name" value="SPLICEOSOME-ASSOCIATED PROTEIN CWC27 HOMOLOG"/>
    <property type="match status" value="1"/>
</dbReference>
<feature type="domain" description="PPIase cyclophilin-type" evidence="4">
    <location>
        <begin position="43"/>
        <end position="170"/>
    </location>
</feature>
<sequence>MPFFLFLSLSLLFSLSFSKPQPDHGKLLAVVKCTTTEDQKGGGSLVIDVYEDWAPLGSRRFVELVHDGYYDHSPLFRVTKGKKFIVQFGISLNKTKERKWENNKIKDDPPVDFPFQRGYMSFAGGGADSRATQIFISYCSPLTACKSLGKLPHETPFGKVIFGMKTADAFYDGWDIGQSPLQGKIKREGRDYLEREYPNLSYIEKCFVASDFSKNSDYYSS</sequence>
<keyword evidence="2" id="KW-0539">Nucleus</keyword>
<reference evidence="5" key="1">
    <citation type="submission" date="2021-01" db="EMBL/GenBank/DDBJ databases">
        <authorList>
            <person name="Corre E."/>
            <person name="Pelletier E."/>
            <person name="Niang G."/>
            <person name="Scheremetjew M."/>
            <person name="Finn R."/>
            <person name="Kale V."/>
            <person name="Holt S."/>
            <person name="Cochrane G."/>
            <person name="Meng A."/>
            <person name="Brown T."/>
            <person name="Cohen L."/>
        </authorList>
    </citation>
    <scope>NUCLEOTIDE SEQUENCE</scope>
    <source>
        <strain evidence="5">SoJaBio B1-5/56/2</strain>
    </source>
</reference>
<evidence type="ECO:0000313" key="5">
    <source>
        <dbReference type="EMBL" id="CAE2291790.1"/>
    </source>
</evidence>
<organism evidence="5">
    <name type="scientific">Paramoeba aestuarina</name>
    <dbReference type="NCBI Taxonomy" id="180227"/>
    <lineage>
        <taxon>Eukaryota</taxon>
        <taxon>Amoebozoa</taxon>
        <taxon>Discosea</taxon>
        <taxon>Flabellinia</taxon>
        <taxon>Dactylopodida</taxon>
        <taxon>Paramoebidae</taxon>
        <taxon>Paramoeba</taxon>
    </lineage>
</organism>
<proteinExistence type="predicted"/>
<dbReference type="SUPFAM" id="SSF50891">
    <property type="entry name" value="Cyclophilin-like"/>
    <property type="match status" value="1"/>
</dbReference>
<protein>
    <recommendedName>
        <fullName evidence="4">PPIase cyclophilin-type domain-containing protein</fullName>
    </recommendedName>
</protein>
<dbReference type="InterPro" id="IPR044666">
    <property type="entry name" value="Cyclophilin_A-like"/>
</dbReference>
<dbReference type="GO" id="GO:0003755">
    <property type="term" value="F:peptidyl-prolyl cis-trans isomerase activity"/>
    <property type="evidence" value="ECO:0007669"/>
    <property type="project" value="InterPro"/>
</dbReference>
<evidence type="ECO:0000256" key="3">
    <source>
        <dbReference type="SAM" id="SignalP"/>
    </source>
</evidence>
<evidence type="ECO:0000259" key="4">
    <source>
        <dbReference type="PROSITE" id="PS50072"/>
    </source>
</evidence>
<dbReference type="PROSITE" id="PS50072">
    <property type="entry name" value="CSA_PPIASE_2"/>
    <property type="match status" value="1"/>
</dbReference>
<dbReference type="AlphaFoldDB" id="A0A7S4KDR5"/>
<evidence type="ECO:0000256" key="1">
    <source>
        <dbReference type="ARBA" id="ARBA00004123"/>
    </source>
</evidence>
<comment type="subcellular location">
    <subcellularLocation>
        <location evidence="1">Nucleus</location>
    </subcellularLocation>
</comment>
<feature type="chain" id="PRO_5031311907" description="PPIase cyclophilin-type domain-containing protein" evidence="3">
    <location>
        <begin position="19"/>
        <end position="221"/>
    </location>
</feature>
<feature type="signal peptide" evidence="3">
    <location>
        <begin position="1"/>
        <end position="18"/>
    </location>
</feature>
<dbReference type="Gene3D" id="2.40.100.10">
    <property type="entry name" value="Cyclophilin-like"/>
    <property type="match status" value="1"/>
</dbReference>